<evidence type="ECO:0000313" key="3">
    <source>
        <dbReference type="Proteomes" id="UP000383932"/>
    </source>
</evidence>
<name>A0A5N5QNW3_9AGAM</name>
<feature type="compositionally biased region" description="Basic residues" evidence="1">
    <location>
        <begin position="84"/>
        <end position="98"/>
    </location>
</feature>
<feature type="region of interest" description="Disordered" evidence="1">
    <location>
        <begin position="1"/>
        <end position="32"/>
    </location>
</feature>
<evidence type="ECO:0000313" key="2">
    <source>
        <dbReference type="EMBL" id="KAB5593465.1"/>
    </source>
</evidence>
<accession>A0A5N5QNW3</accession>
<feature type="compositionally biased region" description="Low complexity" evidence="1">
    <location>
        <begin position="140"/>
        <end position="154"/>
    </location>
</feature>
<dbReference type="GO" id="GO:0034965">
    <property type="term" value="P:intronic box C/D snoRNA processing"/>
    <property type="evidence" value="ECO:0007669"/>
    <property type="project" value="TreeGrafter"/>
</dbReference>
<proteinExistence type="predicted"/>
<dbReference type="GO" id="GO:0008033">
    <property type="term" value="P:tRNA processing"/>
    <property type="evidence" value="ECO:0007669"/>
    <property type="project" value="InterPro"/>
</dbReference>
<dbReference type="GO" id="GO:0000172">
    <property type="term" value="C:ribonuclease MRP complex"/>
    <property type="evidence" value="ECO:0007669"/>
    <property type="project" value="TreeGrafter"/>
</dbReference>
<dbReference type="EMBL" id="SSOP01000037">
    <property type="protein sequence ID" value="KAB5593465.1"/>
    <property type="molecule type" value="Genomic_DNA"/>
</dbReference>
<dbReference type="Pfam" id="PF08228">
    <property type="entry name" value="RNase_P_pop3"/>
    <property type="match status" value="1"/>
</dbReference>
<dbReference type="AlphaFoldDB" id="A0A5N5QNW3"/>
<dbReference type="GO" id="GO:0000171">
    <property type="term" value="F:ribonuclease MRP activity"/>
    <property type="evidence" value="ECO:0007669"/>
    <property type="project" value="TreeGrafter"/>
</dbReference>
<feature type="region of interest" description="Disordered" evidence="1">
    <location>
        <begin position="81"/>
        <end position="189"/>
    </location>
</feature>
<organism evidence="2 3">
    <name type="scientific">Ceratobasidium theobromae</name>
    <dbReference type="NCBI Taxonomy" id="1582974"/>
    <lineage>
        <taxon>Eukaryota</taxon>
        <taxon>Fungi</taxon>
        <taxon>Dikarya</taxon>
        <taxon>Basidiomycota</taxon>
        <taxon>Agaricomycotina</taxon>
        <taxon>Agaricomycetes</taxon>
        <taxon>Cantharellales</taxon>
        <taxon>Ceratobasidiaceae</taxon>
        <taxon>Ceratobasidium</taxon>
    </lineage>
</organism>
<feature type="compositionally biased region" description="Basic and acidic residues" evidence="1">
    <location>
        <begin position="120"/>
        <end position="139"/>
    </location>
</feature>
<dbReference type="GO" id="GO:0005829">
    <property type="term" value="C:cytosol"/>
    <property type="evidence" value="ECO:0007669"/>
    <property type="project" value="TreeGrafter"/>
</dbReference>
<dbReference type="GO" id="GO:0005655">
    <property type="term" value="C:nucleolar ribonuclease P complex"/>
    <property type="evidence" value="ECO:0007669"/>
    <property type="project" value="TreeGrafter"/>
</dbReference>
<protein>
    <submittedName>
        <fullName evidence="2">Uncharacterized protein</fullName>
    </submittedName>
</protein>
<evidence type="ECO:0000256" key="1">
    <source>
        <dbReference type="SAM" id="MobiDB-lite"/>
    </source>
</evidence>
<sequence length="405" mass="44601">MPAPTHSREARVHTQVSNRANAALAKGKSKAADDRRVVYKPVLRNPYQIKPPTPLNVQNSLLACLADLLPEVAEYHIARETASRKRKSGKRAAQHKVKKQLDEQSKQTGVQTTNPRKRRRDEDSNSESKRAKVDLEETSKQTSTSPSSSSSQRQNNASPTPPKESSLPRPHRNDDALTNLKNPTLEPKPREMVATNIAVPPILKHCVFGINQVTKRLEAQVKPNALGDTFASSCPKSRLRFVIACRTDIDPPLLIEHLPILVAACNSAIPAGSGDQMFVKLATLPMGGEHLLAETIGLRRIAVMALDAETPGLERLESLLTSLTVLRASWLAPPSDISQESKNIVPTHIKQLKTSAPKDMKAAREKRKREVGEAKETTKADDGRRKRRKTQSDAKERGSLGNMDS</sequence>
<feature type="compositionally biased region" description="Basic and acidic residues" evidence="1">
    <location>
        <begin position="1"/>
        <end position="12"/>
    </location>
</feature>
<dbReference type="OrthoDB" id="10252032at2759"/>
<dbReference type="PANTHER" id="PTHR28272:SF1">
    <property type="entry name" value="RIBONUCLEASES P_MRP PROTEIN SUBUNIT POP3"/>
    <property type="match status" value="1"/>
</dbReference>
<dbReference type="PANTHER" id="PTHR28272">
    <property type="entry name" value="RIBONUCLEASES P/MRP PROTEIN SUBUNIT POP3"/>
    <property type="match status" value="1"/>
</dbReference>
<keyword evidence="3" id="KW-1185">Reference proteome</keyword>
<feature type="compositionally biased region" description="Basic and acidic residues" evidence="1">
    <location>
        <begin position="356"/>
        <end position="398"/>
    </location>
</feature>
<gene>
    <name evidence="2" type="ORF">CTheo_3099</name>
</gene>
<feature type="region of interest" description="Disordered" evidence="1">
    <location>
        <begin position="337"/>
        <end position="405"/>
    </location>
</feature>
<dbReference type="GO" id="GO:0004526">
    <property type="term" value="F:ribonuclease P activity"/>
    <property type="evidence" value="ECO:0007669"/>
    <property type="project" value="TreeGrafter"/>
</dbReference>
<dbReference type="GO" id="GO:0006364">
    <property type="term" value="P:rRNA processing"/>
    <property type="evidence" value="ECO:0007669"/>
    <property type="project" value="InterPro"/>
</dbReference>
<comment type="caution">
    <text evidence="2">The sequence shown here is derived from an EMBL/GenBank/DDBJ whole genome shotgun (WGS) entry which is preliminary data.</text>
</comment>
<dbReference type="Proteomes" id="UP000383932">
    <property type="component" value="Unassembled WGS sequence"/>
</dbReference>
<dbReference type="InterPro" id="IPR013241">
    <property type="entry name" value="RNase_P_Pop3"/>
</dbReference>
<reference evidence="2 3" key="1">
    <citation type="journal article" date="2019" name="Fungal Biol. Biotechnol.">
        <title>Draft genome sequence of fastidious pathogen Ceratobasidium theobromae, which causes vascular-streak dieback in Theobroma cacao.</title>
        <authorList>
            <person name="Ali S.S."/>
            <person name="Asman A."/>
            <person name="Shao J."/>
            <person name="Firmansyah A.P."/>
            <person name="Susilo A.W."/>
            <person name="Rosmana A."/>
            <person name="McMahon P."/>
            <person name="Junaid M."/>
            <person name="Guest D."/>
            <person name="Kheng T.Y."/>
            <person name="Meinhardt L.W."/>
            <person name="Bailey B.A."/>
        </authorList>
    </citation>
    <scope>NUCLEOTIDE SEQUENCE [LARGE SCALE GENOMIC DNA]</scope>
    <source>
        <strain evidence="2 3">CT2</strain>
    </source>
</reference>